<evidence type="ECO:0000313" key="1">
    <source>
        <dbReference type="EMBL" id="ANK11881.1"/>
    </source>
</evidence>
<dbReference type="Proteomes" id="UP000078263">
    <property type="component" value="Chromosome"/>
</dbReference>
<gene>
    <name evidence="1" type="ORF">A9D12_01775</name>
</gene>
<evidence type="ECO:0000313" key="2">
    <source>
        <dbReference type="Proteomes" id="UP000078263"/>
    </source>
</evidence>
<proteinExistence type="predicted"/>
<name>A0A192D1N7_9SPHN</name>
<accession>A0A192D1N7</accession>
<dbReference type="EMBL" id="CP016033">
    <property type="protein sequence ID" value="ANK11881.1"/>
    <property type="molecule type" value="Genomic_DNA"/>
</dbReference>
<reference evidence="1 2" key="1">
    <citation type="submission" date="2016-05" db="EMBL/GenBank/DDBJ databases">
        <title>Compelete Genome Sequence of Bacteriochlorophyll-Synthesizing Bacterium Porphyrobacter neustonensis DSM 9434.</title>
        <authorList>
            <person name="Shi X.-L."/>
            <person name="Wu Y.-H."/>
            <person name="Cheng H."/>
            <person name="Xu L."/>
            <person name="Zhang X.-Q."/>
            <person name="Wang C.-S."/>
            <person name="Xu X.-W."/>
        </authorList>
    </citation>
    <scope>NUCLEOTIDE SEQUENCE [LARGE SCALE GENOMIC DNA]</scope>
    <source>
        <strain evidence="1 2">DSM 9434</strain>
    </source>
</reference>
<sequence length="379" mass="38752">MWGEYPPLAAMPVGPAMTTVGADGVLAGGFGPFGGTSPAGAAFIPFARYVPQPDPLSAWVPPPQAYAAPGGGGRWVAASARAPVLAAGVRAPAAIWRPGDLPDYSLPPGNPVRFSEVAAAAAAAPAPAAAAAAPAPGRVPTAAPFQPPGALVAALPEGRWSLDGWTFWRQGSDSAAISQGRVPVYGASQAGAVAQYRLRPRSGHDPRIYLRAYSAQVQGGESEVALGLSARPLAGIPLRLAGEARYTEAAFFTAVRPAGYLVTELAPFRLPLGMQGEAYGQAGWVGGPGATWFADGQANALRPVGFINRLSNNALRLSLGAGVWGGAQKDAQRLDVGPTMRLDMKVGKVPTRVGVDWRHRVAGEASPGSGLAVTVSTGF</sequence>
<dbReference type="AlphaFoldDB" id="A0A192D1N7"/>
<dbReference type="STRING" id="1112.A9D12_01775"/>
<protein>
    <submittedName>
        <fullName evidence="1">Uncharacterized protein</fullName>
    </submittedName>
</protein>
<dbReference type="KEGG" id="pns:A9D12_01775"/>
<keyword evidence="2" id="KW-1185">Reference proteome</keyword>
<organism evidence="1 2">
    <name type="scientific">Erythrobacter neustonensis</name>
    <dbReference type="NCBI Taxonomy" id="1112"/>
    <lineage>
        <taxon>Bacteria</taxon>
        <taxon>Pseudomonadati</taxon>
        <taxon>Pseudomonadota</taxon>
        <taxon>Alphaproteobacteria</taxon>
        <taxon>Sphingomonadales</taxon>
        <taxon>Erythrobacteraceae</taxon>
        <taxon>Erythrobacter/Porphyrobacter group</taxon>
        <taxon>Erythrobacter</taxon>
    </lineage>
</organism>